<keyword evidence="5" id="KW-0813">Transport</keyword>
<feature type="transmembrane region" description="Helical" evidence="13">
    <location>
        <begin position="167"/>
        <end position="188"/>
    </location>
</feature>
<name>A0A9J6QX06_9FIRM</name>
<comment type="similarity">
    <text evidence="3">Belongs to the multi antimicrobial extrusion (MATE) (TC 2.A.66.1) family.</text>
</comment>
<dbReference type="GO" id="GO:0015297">
    <property type="term" value="F:antiporter activity"/>
    <property type="evidence" value="ECO:0007669"/>
    <property type="project" value="UniProtKB-KW"/>
</dbReference>
<dbReference type="GO" id="GO:0042910">
    <property type="term" value="F:xenobiotic transmembrane transporter activity"/>
    <property type="evidence" value="ECO:0007669"/>
    <property type="project" value="InterPro"/>
</dbReference>
<feature type="transmembrane region" description="Helical" evidence="13">
    <location>
        <begin position="391"/>
        <end position="409"/>
    </location>
</feature>
<evidence type="ECO:0000256" key="5">
    <source>
        <dbReference type="ARBA" id="ARBA00022448"/>
    </source>
</evidence>
<feature type="transmembrane region" description="Helical" evidence="13">
    <location>
        <begin position="282"/>
        <end position="304"/>
    </location>
</feature>
<evidence type="ECO:0000313" key="15">
    <source>
        <dbReference type="Proteomes" id="UP001065549"/>
    </source>
</evidence>
<dbReference type="GO" id="GO:0006811">
    <property type="term" value="P:monoatomic ion transport"/>
    <property type="evidence" value="ECO:0007669"/>
    <property type="project" value="UniProtKB-KW"/>
</dbReference>
<feature type="transmembrane region" description="Helical" evidence="13">
    <location>
        <begin position="58"/>
        <end position="81"/>
    </location>
</feature>
<dbReference type="RefSeq" id="WP_227755050.1">
    <property type="nucleotide sequence ID" value="NZ_JAJAGH010000003.1"/>
</dbReference>
<sequence length="454" mass="49061">MSVNYLTEGNVYKKLIQFAGPFLLAQLLQSLYGVTDLLTVGNFASTADVSGVTIGSQVMMIFTQFIIGLTMGITVLLGQYMGSKNEKALRETMGITIITFALIGAVLTIGLLAGKDAIVLWMNTPQESVANTGDYLFYCSLGAFFITGYNVVCGIMRGLGDSKSPLLFVAIACVVNVVLDIVLIRYMGMGAAGAAIATTFAQAVSFLFSVVFLLRRGLGFSFSVKDIRFHKEQFQQLFKVGIPLGIQDILVGVSFLLIVAIINPFGVVASASVGVVEKLVEFLFLVPIAMNAAVSAMVAQNYGAGEYVRTRKCLKASLWMTGTYGFLVAAYCQFFGTTLTGIFTQDGEVMHLAATYLQSYSWDVFLAGIVYCLGGYLNGYGRTIFNMAQNLAATFLVRVPLALLLRQAVGTSLFAMGIASPVSTIFSLIICLIYLRRMNARYDDKALDRLPQAA</sequence>
<keyword evidence="6" id="KW-0050">Antiport</keyword>
<evidence type="ECO:0000313" key="14">
    <source>
        <dbReference type="EMBL" id="MCU7380020.1"/>
    </source>
</evidence>
<feature type="transmembrane region" description="Helical" evidence="13">
    <location>
        <begin position="93"/>
        <end position="115"/>
    </location>
</feature>
<feature type="transmembrane region" description="Helical" evidence="13">
    <location>
        <begin position="194"/>
        <end position="215"/>
    </location>
</feature>
<dbReference type="PANTHER" id="PTHR43298:SF2">
    <property type="entry name" value="FMN_FAD EXPORTER YEEO-RELATED"/>
    <property type="match status" value="1"/>
</dbReference>
<organism evidence="14 15">
    <name type="scientific">Hominibacterium faecale</name>
    <dbReference type="NCBI Taxonomy" id="2839743"/>
    <lineage>
        <taxon>Bacteria</taxon>
        <taxon>Bacillati</taxon>
        <taxon>Bacillota</taxon>
        <taxon>Clostridia</taxon>
        <taxon>Peptostreptococcales</taxon>
        <taxon>Anaerovoracaceae</taxon>
        <taxon>Hominibacterium</taxon>
    </lineage>
</organism>
<feature type="transmembrane region" description="Helical" evidence="13">
    <location>
        <begin position="236"/>
        <end position="262"/>
    </location>
</feature>
<dbReference type="PIRSF" id="PIRSF006603">
    <property type="entry name" value="DinF"/>
    <property type="match status" value="1"/>
</dbReference>
<feature type="transmembrane region" description="Helical" evidence="13">
    <location>
        <begin position="359"/>
        <end position="379"/>
    </location>
</feature>
<dbReference type="GO" id="GO:0005886">
    <property type="term" value="C:plasma membrane"/>
    <property type="evidence" value="ECO:0007669"/>
    <property type="project" value="UniProtKB-SubCell"/>
</dbReference>
<dbReference type="InterPro" id="IPR048279">
    <property type="entry name" value="MdtK-like"/>
</dbReference>
<evidence type="ECO:0000256" key="1">
    <source>
        <dbReference type="ARBA" id="ARBA00003408"/>
    </source>
</evidence>
<accession>A0A9J6QX06</accession>
<evidence type="ECO:0000256" key="4">
    <source>
        <dbReference type="ARBA" id="ARBA00020268"/>
    </source>
</evidence>
<evidence type="ECO:0000256" key="10">
    <source>
        <dbReference type="ARBA" id="ARBA00023065"/>
    </source>
</evidence>
<reference evidence="14" key="1">
    <citation type="submission" date="2022-09" db="EMBL/GenBank/DDBJ databases">
        <title>Culturomic study of gut microbiota in children with autism spectrum disorder.</title>
        <authorList>
            <person name="Efimov B.A."/>
            <person name="Chaplin A.V."/>
            <person name="Sokolova S.R."/>
            <person name="Pikina A.P."/>
            <person name="Korzhanova M."/>
            <person name="Belova V."/>
            <person name="Korostin D."/>
        </authorList>
    </citation>
    <scope>NUCLEOTIDE SEQUENCE</scope>
    <source>
        <strain evidence="14">ASD5510</strain>
    </source>
</reference>
<dbReference type="Proteomes" id="UP001065549">
    <property type="component" value="Unassembled WGS sequence"/>
</dbReference>
<keyword evidence="9 13" id="KW-1133">Transmembrane helix</keyword>
<keyword evidence="10" id="KW-0406">Ion transport</keyword>
<dbReference type="CDD" id="cd13138">
    <property type="entry name" value="MATE_yoeA_like"/>
    <property type="match status" value="1"/>
</dbReference>
<evidence type="ECO:0000256" key="8">
    <source>
        <dbReference type="ARBA" id="ARBA00022692"/>
    </source>
</evidence>
<dbReference type="InterPro" id="IPR002528">
    <property type="entry name" value="MATE_fam"/>
</dbReference>
<feature type="transmembrane region" description="Helical" evidence="13">
    <location>
        <begin position="415"/>
        <end position="435"/>
    </location>
</feature>
<evidence type="ECO:0000256" key="12">
    <source>
        <dbReference type="ARBA" id="ARBA00031636"/>
    </source>
</evidence>
<comment type="caution">
    <text evidence="14">The sequence shown here is derived from an EMBL/GenBank/DDBJ whole genome shotgun (WGS) entry which is preliminary data.</text>
</comment>
<evidence type="ECO:0000256" key="2">
    <source>
        <dbReference type="ARBA" id="ARBA00004651"/>
    </source>
</evidence>
<dbReference type="NCBIfam" id="TIGR00797">
    <property type="entry name" value="matE"/>
    <property type="match status" value="1"/>
</dbReference>
<dbReference type="Pfam" id="PF01554">
    <property type="entry name" value="MatE"/>
    <property type="match status" value="2"/>
</dbReference>
<comment type="subcellular location">
    <subcellularLocation>
        <location evidence="2">Cell membrane</location>
        <topology evidence="2">Multi-pass membrane protein</topology>
    </subcellularLocation>
</comment>
<evidence type="ECO:0000256" key="9">
    <source>
        <dbReference type="ARBA" id="ARBA00022989"/>
    </source>
</evidence>
<keyword evidence="7" id="KW-1003">Cell membrane</keyword>
<evidence type="ECO:0000256" key="6">
    <source>
        <dbReference type="ARBA" id="ARBA00022449"/>
    </source>
</evidence>
<evidence type="ECO:0000256" key="13">
    <source>
        <dbReference type="SAM" id="Phobius"/>
    </source>
</evidence>
<comment type="function">
    <text evidence="1">Multidrug efflux pump.</text>
</comment>
<protein>
    <recommendedName>
        <fullName evidence="4">Probable multidrug resistance protein NorM</fullName>
    </recommendedName>
    <alternativeName>
        <fullName evidence="12">Multidrug-efflux transporter</fullName>
    </alternativeName>
</protein>
<dbReference type="InterPro" id="IPR050222">
    <property type="entry name" value="MATE_MdtK"/>
</dbReference>
<dbReference type="PANTHER" id="PTHR43298">
    <property type="entry name" value="MULTIDRUG RESISTANCE PROTEIN NORM-RELATED"/>
    <property type="match status" value="1"/>
</dbReference>
<dbReference type="AlphaFoldDB" id="A0A9J6QX06"/>
<keyword evidence="15" id="KW-1185">Reference proteome</keyword>
<evidence type="ECO:0000256" key="7">
    <source>
        <dbReference type="ARBA" id="ARBA00022475"/>
    </source>
</evidence>
<feature type="transmembrane region" description="Helical" evidence="13">
    <location>
        <begin position="316"/>
        <end position="339"/>
    </location>
</feature>
<keyword evidence="8 13" id="KW-0812">Transmembrane</keyword>
<proteinExistence type="inferred from homology"/>
<evidence type="ECO:0000256" key="3">
    <source>
        <dbReference type="ARBA" id="ARBA00010199"/>
    </source>
</evidence>
<keyword evidence="11 13" id="KW-0472">Membrane</keyword>
<evidence type="ECO:0000256" key="11">
    <source>
        <dbReference type="ARBA" id="ARBA00023136"/>
    </source>
</evidence>
<dbReference type="EMBL" id="JAOSHN010000007">
    <property type="protein sequence ID" value="MCU7380020.1"/>
    <property type="molecule type" value="Genomic_DNA"/>
</dbReference>
<feature type="transmembrane region" description="Helical" evidence="13">
    <location>
        <begin position="135"/>
        <end position="155"/>
    </location>
</feature>
<gene>
    <name evidence="14" type="ORF">OBO34_16895</name>
</gene>